<dbReference type="GO" id="GO:0016887">
    <property type="term" value="F:ATP hydrolysis activity"/>
    <property type="evidence" value="ECO:0007669"/>
    <property type="project" value="InterPro"/>
</dbReference>
<reference evidence="8 9" key="2">
    <citation type="journal article" date="2012" name="PLoS Pathog.">
        <title>Diverse lifestyles and strategies of plant pathogenesis encoded in the genomes of eighteen Dothideomycetes fungi.</title>
        <authorList>
            <person name="Ohm R.A."/>
            <person name="Feau N."/>
            <person name="Henrissat B."/>
            <person name="Schoch C.L."/>
            <person name="Horwitz B.A."/>
            <person name="Barry K.W."/>
            <person name="Condon B.J."/>
            <person name="Copeland A.C."/>
            <person name="Dhillon B."/>
            <person name="Glaser F."/>
            <person name="Hesse C.N."/>
            <person name="Kosti I."/>
            <person name="LaButti K."/>
            <person name="Lindquist E.A."/>
            <person name="Lucas S."/>
            <person name="Salamov A.A."/>
            <person name="Bradshaw R.E."/>
            <person name="Ciuffetti L."/>
            <person name="Hamelin R.C."/>
            <person name="Kema G.H.J."/>
            <person name="Lawrence C."/>
            <person name="Scott J.A."/>
            <person name="Spatafora J.W."/>
            <person name="Turgeon B.G."/>
            <person name="de Wit P.J.G.M."/>
            <person name="Zhong S."/>
            <person name="Goodwin S.B."/>
            <person name="Grigoriev I.V."/>
        </authorList>
    </citation>
    <scope>NUCLEOTIDE SEQUENCE [LARGE SCALE GENOMIC DNA]</scope>
    <source>
        <strain evidence="9">NZE10 / CBS 128990</strain>
    </source>
</reference>
<dbReference type="AlphaFoldDB" id="N1PK85"/>
<gene>
    <name evidence="8" type="ORF">DOTSEDRAFT_151242</name>
</gene>
<dbReference type="PANTHER" id="PTHR12087">
    <property type="entry name" value="ORIGIN RECOGNITION COMPLEX SUBUNIT 4"/>
    <property type="match status" value="1"/>
</dbReference>
<dbReference type="InterPro" id="IPR027417">
    <property type="entry name" value="P-loop_NTPase"/>
</dbReference>
<dbReference type="GO" id="GO:0005664">
    <property type="term" value="C:nuclear origin of replication recognition complex"/>
    <property type="evidence" value="ECO:0007669"/>
    <property type="project" value="TreeGrafter"/>
</dbReference>
<evidence type="ECO:0000256" key="3">
    <source>
        <dbReference type="ARBA" id="ARBA00022705"/>
    </source>
</evidence>
<dbReference type="GO" id="GO:0003688">
    <property type="term" value="F:DNA replication origin binding"/>
    <property type="evidence" value="ECO:0007669"/>
    <property type="project" value="TreeGrafter"/>
</dbReference>
<dbReference type="Gene3D" id="3.40.50.300">
    <property type="entry name" value="P-loop containing nucleotide triphosphate hydrolases"/>
    <property type="match status" value="1"/>
</dbReference>
<sequence length="357" mass="39392">MLLIGARGSGKTALIDSILREQTTKHPDDFHTVRLSGFSHTDDRIALHEIWRQLGREMDLEDDEGNSKNYADTMSKLLALLSHSAETGTDQPEQVTKSVIFVLDEFELFATHPRQTLLYNLFDIAQSRKAPIAVLGLTTRIDVAESLEKRVKSRFSHRYVHLSLAKSLQGFQQVCESPCSRHLRHLYTTTKSIPDFLATLTIACATMPVAAPASSENLYDHFTSSFTHPPLQPPDSKLSLLSSLSTLQLALLICAARLTNIYNTEVISFALAYEEYKVLASKAKLQASAAGAMQGAGSRVWGKEVAKGAWDELVESGLVMQEGRSGGKEVARVDVGLEEIGMSGIELGTWGRWCREI</sequence>
<name>N1PK85_DOTSN</name>
<dbReference type="Pfam" id="PF14629">
    <property type="entry name" value="ORC4_C"/>
    <property type="match status" value="1"/>
</dbReference>
<accession>N1PK85</accession>
<protein>
    <submittedName>
        <fullName evidence="8">Uncharacterized protein</fullName>
    </submittedName>
</protein>
<evidence type="ECO:0000256" key="5">
    <source>
        <dbReference type="ARBA" id="ARBA00023242"/>
    </source>
</evidence>
<dbReference type="OrthoDB" id="343623at2759"/>
<evidence type="ECO:0000259" key="7">
    <source>
        <dbReference type="Pfam" id="PF14629"/>
    </source>
</evidence>
<dbReference type="Proteomes" id="UP000016933">
    <property type="component" value="Unassembled WGS sequence"/>
</dbReference>
<dbReference type="SUPFAM" id="SSF52540">
    <property type="entry name" value="P-loop containing nucleoside triphosphate hydrolases"/>
    <property type="match status" value="1"/>
</dbReference>
<feature type="domain" description="ATPase AAA-type core" evidence="6">
    <location>
        <begin position="1"/>
        <end position="158"/>
    </location>
</feature>
<evidence type="ECO:0000256" key="4">
    <source>
        <dbReference type="ARBA" id="ARBA00023125"/>
    </source>
</evidence>
<keyword evidence="5" id="KW-0539">Nucleus</keyword>
<keyword evidence="4" id="KW-0238">DNA-binding</keyword>
<evidence type="ECO:0000256" key="2">
    <source>
        <dbReference type="ARBA" id="ARBA00005334"/>
    </source>
</evidence>
<dbReference type="GO" id="GO:0005524">
    <property type="term" value="F:ATP binding"/>
    <property type="evidence" value="ECO:0007669"/>
    <property type="project" value="InterPro"/>
</dbReference>
<dbReference type="STRING" id="675120.N1PK85"/>
<dbReference type="HOGENOM" id="CLU_007115_0_2_1"/>
<reference evidence="9" key="1">
    <citation type="journal article" date="2012" name="PLoS Genet.">
        <title>The genomes of the fungal plant pathogens Cladosporium fulvum and Dothistroma septosporum reveal adaptation to different hosts and lifestyles but also signatures of common ancestry.</title>
        <authorList>
            <person name="de Wit P.J.G.M."/>
            <person name="van der Burgt A."/>
            <person name="Oekmen B."/>
            <person name="Stergiopoulos I."/>
            <person name="Abd-Elsalam K.A."/>
            <person name="Aerts A.L."/>
            <person name="Bahkali A.H."/>
            <person name="Beenen H.G."/>
            <person name="Chettri P."/>
            <person name="Cox M.P."/>
            <person name="Datema E."/>
            <person name="de Vries R.P."/>
            <person name="Dhillon B."/>
            <person name="Ganley A.R."/>
            <person name="Griffiths S.A."/>
            <person name="Guo Y."/>
            <person name="Hamelin R.C."/>
            <person name="Henrissat B."/>
            <person name="Kabir M.S."/>
            <person name="Jashni M.K."/>
            <person name="Kema G."/>
            <person name="Klaubauf S."/>
            <person name="Lapidus A."/>
            <person name="Levasseur A."/>
            <person name="Lindquist E."/>
            <person name="Mehrabi R."/>
            <person name="Ohm R.A."/>
            <person name="Owen T.J."/>
            <person name="Salamov A."/>
            <person name="Schwelm A."/>
            <person name="Schijlen E."/>
            <person name="Sun H."/>
            <person name="van den Burg H.A."/>
            <person name="van Ham R.C.H.J."/>
            <person name="Zhang S."/>
            <person name="Goodwin S.B."/>
            <person name="Grigoriev I.V."/>
            <person name="Collemare J."/>
            <person name="Bradshaw R.E."/>
        </authorList>
    </citation>
    <scope>NUCLEOTIDE SEQUENCE [LARGE SCALE GENOMIC DNA]</scope>
    <source>
        <strain evidence="9">NZE10 / CBS 128990</strain>
    </source>
</reference>
<evidence type="ECO:0000313" key="9">
    <source>
        <dbReference type="Proteomes" id="UP000016933"/>
    </source>
</evidence>
<dbReference type="GO" id="GO:0006270">
    <property type="term" value="P:DNA replication initiation"/>
    <property type="evidence" value="ECO:0007669"/>
    <property type="project" value="TreeGrafter"/>
</dbReference>
<proteinExistence type="inferred from homology"/>
<dbReference type="Pfam" id="PF00004">
    <property type="entry name" value="AAA"/>
    <property type="match status" value="1"/>
</dbReference>
<comment type="similarity">
    <text evidence="2">Belongs to the ORC4 family.</text>
</comment>
<dbReference type="eggNOG" id="KOG2228">
    <property type="taxonomic scope" value="Eukaryota"/>
</dbReference>
<organism evidence="8 9">
    <name type="scientific">Dothistroma septosporum (strain NZE10 / CBS 128990)</name>
    <name type="common">Red band needle blight fungus</name>
    <name type="synonym">Mycosphaerella pini</name>
    <dbReference type="NCBI Taxonomy" id="675120"/>
    <lineage>
        <taxon>Eukaryota</taxon>
        <taxon>Fungi</taxon>
        <taxon>Dikarya</taxon>
        <taxon>Ascomycota</taxon>
        <taxon>Pezizomycotina</taxon>
        <taxon>Dothideomycetes</taxon>
        <taxon>Dothideomycetidae</taxon>
        <taxon>Mycosphaerellales</taxon>
        <taxon>Mycosphaerellaceae</taxon>
        <taxon>Dothistroma</taxon>
    </lineage>
</organism>
<keyword evidence="3" id="KW-0235">DNA replication</keyword>
<dbReference type="InterPro" id="IPR032705">
    <property type="entry name" value="ORC4_C"/>
</dbReference>
<comment type="subcellular location">
    <subcellularLocation>
        <location evidence="1">Nucleus</location>
    </subcellularLocation>
</comment>
<dbReference type="EMBL" id="KB446539">
    <property type="protein sequence ID" value="EME43741.1"/>
    <property type="molecule type" value="Genomic_DNA"/>
</dbReference>
<dbReference type="OMA" id="WNTHIEN"/>
<dbReference type="InterPro" id="IPR003959">
    <property type="entry name" value="ATPase_AAA_core"/>
</dbReference>
<dbReference type="InterPro" id="IPR016527">
    <property type="entry name" value="ORC4"/>
</dbReference>
<evidence type="ECO:0000259" key="6">
    <source>
        <dbReference type="Pfam" id="PF00004"/>
    </source>
</evidence>
<evidence type="ECO:0000256" key="1">
    <source>
        <dbReference type="ARBA" id="ARBA00004123"/>
    </source>
</evidence>
<keyword evidence="9" id="KW-1185">Reference proteome</keyword>
<evidence type="ECO:0000313" key="8">
    <source>
        <dbReference type="EMBL" id="EME43741.1"/>
    </source>
</evidence>
<dbReference type="PANTHER" id="PTHR12087:SF0">
    <property type="entry name" value="ORIGIN RECOGNITION COMPLEX SUBUNIT 4"/>
    <property type="match status" value="1"/>
</dbReference>
<feature type="domain" description="Origin recognition complex subunit 4 C-terminal" evidence="7">
    <location>
        <begin position="176"/>
        <end position="338"/>
    </location>
</feature>